<dbReference type="InterPro" id="IPR039770">
    <property type="entry name" value="Rpf2"/>
</dbReference>
<proteinExistence type="predicted"/>
<dbReference type="Ensembl" id="ENSCAFT00020033568.1">
    <property type="protein sequence ID" value="ENSCAFP00020029097.1"/>
    <property type="gene ID" value="ENSCAFG00020022740.1"/>
</dbReference>
<dbReference type="PANTHER" id="PTHR12728:SF0">
    <property type="entry name" value="RIBOSOME PRODUCTION FACTOR 2 HOMOLOG"/>
    <property type="match status" value="1"/>
</dbReference>
<reference evidence="3" key="2">
    <citation type="submission" date="2025-09" db="UniProtKB">
        <authorList>
            <consortium name="Ensembl"/>
        </authorList>
    </citation>
    <scope>IDENTIFICATION</scope>
</reference>
<keyword evidence="4" id="KW-1185">Reference proteome</keyword>
<dbReference type="PANTHER" id="PTHR12728">
    <property type="entry name" value="BRIX DOMAIN CONTAINING PROTEIN"/>
    <property type="match status" value="1"/>
</dbReference>
<dbReference type="Proteomes" id="UP000694391">
    <property type="component" value="Unplaced"/>
</dbReference>
<accession>A0A8C0LAK8</accession>
<sequence length="100" mass="11354">MDTLDEIVKAKMKRGKRFLEKREPKLSENIKNAMLMYRGNVNSMVTQVLKDVYALEKPIVTLAEEKKITVTMCVTSHFAFPHLQNGNSGLDGSLITDKVR</sequence>
<dbReference type="GeneTree" id="ENSGT00940000168450"/>
<name>A0A8C0LAK8_CANLU</name>
<evidence type="ECO:0000256" key="2">
    <source>
        <dbReference type="ARBA" id="ARBA00023242"/>
    </source>
</evidence>
<protein>
    <submittedName>
        <fullName evidence="3">Uncharacterized protein</fullName>
    </submittedName>
</protein>
<dbReference type="GO" id="GO:0000027">
    <property type="term" value="P:ribosomal large subunit assembly"/>
    <property type="evidence" value="ECO:0007669"/>
    <property type="project" value="InterPro"/>
</dbReference>
<keyword evidence="2" id="KW-0539">Nucleus</keyword>
<dbReference type="GO" id="GO:0019843">
    <property type="term" value="F:rRNA binding"/>
    <property type="evidence" value="ECO:0007669"/>
    <property type="project" value="InterPro"/>
</dbReference>
<dbReference type="GO" id="GO:0005730">
    <property type="term" value="C:nucleolus"/>
    <property type="evidence" value="ECO:0007669"/>
    <property type="project" value="UniProtKB-SubCell"/>
</dbReference>
<dbReference type="GO" id="GO:0000463">
    <property type="term" value="P:maturation of LSU-rRNA from tricistronic rRNA transcript (SSU-rRNA, 5.8S rRNA, LSU-rRNA)"/>
    <property type="evidence" value="ECO:0007669"/>
    <property type="project" value="TreeGrafter"/>
</dbReference>
<evidence type="ECO:0000313" key="3">
    <source>
        <dbReference type="Ensembl" id="ENSCAFP00020029097.1"/>
    </source>
</evidence>
<reference evidence="3" key="1">
    <citation type="submission" date="2025-08" db="UniProtKB">
        <authorList>
            <consortium name="Ensembl"/>
        </authorList>
    </citation>
    <scope>IDENTIFICATION</scope>
</reference>
<evidence type="ECO:0000313" key="4">
    <source>
        <dbReference type="Proteomes" id="UP000694391"/>
    </source>
</evidence>
<organism evidence="3 4">
    <name type="scientific">Canis lupus dingo</name>
    <name type="common">dingo</name>
    <dbReference type="NCBI Taxonomy" id="286419"/>
    <lineage>
        <taxon>Eukaryota</taxon>
        <taxon>Metazoa</taxon>
        <taxon>Chordata</taxon>
        <taxon>Craniata</taxon>
        <taxon>Vertebrata</taxon>
        <taxon>Euteleostomi</taxon>
        <taxon>Mammalia</taxon>
        <taxon>Eutheria</taxon>
        <taxon>Laurasiatheria</taxon>
        <taxon>Carnivora</taxon>
        <taxon>Caniformia</taxon>
        <taxon>Canidae</taxon>
        <taxon>Canis</taxon>
    </lineage>
</organism>
<comment type="subcellular location">
    <subcellularLocation>
        <location evidence="1">Nucleus</location>
        <location evidence="1">Nucleolus</location>
    </subcellularLocation>
</comment>
<dbReference type="AlphaFoldDB" id="A0A8C0LAK8"/>
<evidence type="ECO:0000256" key="1">
    <source>
        <dbReference type="ARBA" id="ARBA00004604"/>
    </source>
</evidence>